<dbReference type="AlphaFoldDB" id="A0A3G9JDW0"/>
<proteinExistence type="predicted"/>
<evidence type="ECO:0000313" key="2">
    <source>
        <dbReference type="Proteomes" id="UP000275368"/>
    </source>
</evidence>
<keyword evidence="2" id="KW-1185">Reference proteome</keyword>
<dbReference type="EMBL" id="AP019308">
    <property type="protein sequence ID" value="BBH24081.1"/>
    <property type="molecule type" value="Genomic_DNA"/>
</dbReference>
<sequence length="394" mass="44607">MDERRESFIRLRQSVVSYHDKTKEEFLLHAITALVHNGAFSLCDGMNPDGTIASEVYTDVMKNVFDETRKYEQYVSGKMLSNVSIWVPTHSKFTWNNNGNRISELVGEDFLAGQVSMASIVRENNIPFDVIASRNLKNVEDNILVVSDVASIRDDEMDAIESYVRGGGNLYVSGHIGHPRLYELLEVKDRGMTEHSFTYMNPTEAGIEMFEGFNAKNPLSVDGKQHIVEINGPCSVLATISLPFTMEEGEQFAAIHSNPPGAATDMPAIILKSVGKGKIMWLSAPIEKSKPYMSKRVVHKLLESLYSQWEFKSNAPSCIEIVGWKKEHKRYFAAINQQEELPISPIYDVYIEIPGTIKEARLLEREEKISIEYDGKRSRIKLPKIDIFHIVEVE</sequence>
<accession>A0A3G9JDW0</accession>
<organism evidence="1 2">
    <name type="scientific">Paenibacillus baekrokdamisoli</name>
    <dbReference type="NCBI Taxonomy" id="1712516"/>
    <lineage>
        <taxon>Bacteria</taxon>
        <taxon>Bacillati</taxon>
        <taxon>Bacillota</taxon>
        <taxon>Bacilli</taxon>
        <taxon>Bacillales</taxon>
        <taxon>Paenibacillaceae</taxon>
        <taxon>Paenibacillus</taxon>
    </lineage>
</organism>
<dbReference type="SUPFAM" id="SSF52317">
    <property type="entry name" value="Class I glutamine amidotransferase-like"/>
    <property type="match status" value="1"/>
</dbReference>
<name>A0A3G9JDW0_9BACL</name>
<dbReference type="Proteomes" id="UP000275368">
    <property type="component" value="Chromosome"/>
</dbReference>
<dbReference type="CDD" id="cd03143">
    <property type="entry name" value="A4_beta-galactosidase_middle_domain"/>
    <property type="match status" value="1"/>
</dbReference>
<dbReference type="InterPro" id="IPR029062">
    <property type="entry name" value="Class_I_gatase-like"/>
</dbReference>
<gene>
    <name evidence="1" type="ORF">Back11_54260</name>
</gene>
<evidence type="ECO:0000313" key="1">
    <source>
        <dbReference type="EMBL" id="BBH24081.1"/>
    </source>
</evidence>
<dbReference type="KEGG" id="pbk:Back11_54260"/>
<reference evidence="1 2" key="1">
    <citation type="submission" date="2018-11" db="EMBL/GenBank/DDBJ databases">
        <title>Complete genome sequence of Paenibacillus baekrokdamisoli strain KCTC 33723.</title>
        <authorList>
            <person name="Kang S.W."/>
            <person name="Lee K.C."/>
            <person name="Kim K.K."/>
            <person name="Kim J.S."/>
            <person name="Kim D.S."/>
            <person name="Ko S.H."/>
            <person name="Yang S.H."/>
            <person name="Lee J.S."/>
        </authorList>
    </citation>
    <scope>NUCLEOTIDE SEQUENCE [LARGE SCALE GENOMIC DNA]</scope>
    <source>
        <strain evidence="1 2">KCTC 33723</strain>
    </source>
</reference>
<protein>
    <submittedName>
        <fullName evidence="1">Uncharacterized protein</fullName>
    </submittedName>
</protein>
<dbReference type="Gene3D" id="3.40.50.880">
    <property type="match status" value="1"/>
</dbReference>
<dbReference type="RefSeq" id="WP_164523005.1">
    <property type="nucleotide sequence ID" value="NZ_AP019308.1"/>
</dbReference>